<evidence type="ECO:0000313" key="2">
    <source>
        <dbReference type="EMBL" id="NAY91585.1"/>
    </source>
</evidence>
<proteinExistence type="predicted"/>
<reference evidence="2" key="1">
    <citation type="submission" date="2020-01" db="EMBL/GenBank/DDBJ databases">
        <title>Muricauda ochracea sp. nov., isolated from a tidal flat of Garorim bay in Korea.</title>
        <authorList>
            <person name="Kim D."/>
            <person name="Yoo Y."/>
            <person name="Kim J.-J."/>
        </authorList>
    </citation>
    <scope>NUCLEOTIDE SEQUENCE</scope>
    <source>
        <strain evidence="2">JGD-17</strain>
    </source>
</reference>
<name>A0A964WX15_9FLAO</name>
<sequence>MKKGFLPIVLVVVCFLFSSCDLDDDTPNFHFTTLNVVQVSFPEAFEVNKTYDIEVTYLRPDGCTFFEGFEVTKTGDTDRDVVVIGTVLTNEDAVCTQAIEEVIANFRFNVIFTGEYHFRFYSGRDENGDPVYLEYTVPVEEAPSN</sequence>
<organism evidence="2 3">
    <name type="scientific">Flagellimonas ochracea</name>
    <dbReference type="NCBI Taxonomy" id="2696472"/>
    <lineage>
        <taxon>Bacteria</taxon>
        <taxon>Pseudomonadati</taxon>
        <taxon>Bacteroidota</taxon>
        <taxon>Flavobacteriia</taxon>
        <taxon>Flavobacteriales</taxon>
        <taxon>Flavobacteriaceae</taxon>
        <taxon>Flagellimonas</taxon>
    </lineage>
</organism>
<comment type="caution">
    <text evidence="2">The sequence shown here is derived from an EMBL/GenBank/DDBJ whole genome shotgun (WGS) entry which is preliminary data.</text>
</comment>
<evidence type="ECO:0000256" key="1">
    <source>
        <dbReference type="SAM" id="SignalP"/>
    </source>
</evidence>
<evidence type="ECO:0000313" key="3">
    <source>
        <dbReference type="Proteomes" id="UP000667650"/>
    </source>
</evidence>
<dbReference type="AlphaFoldDB" id="A0A964WX15"/>
<protein>
    <recommendedName>
        <fullName evidence="4">Lipoprotein</fullName>
    </recommendedName>
</protein>
<gene>
    <name evidence="2" type="ORF">GTQ34_06620</name>
</gene>
<keyword evidence="3" id="KW-1185">Reference proteome</keyword>
<dbReference type="PROSITE" id="PS51257">
    <property type="entry name" value="PROKAR_LIPOPROTEIN"/>
    <property type="match status" value="1"/>
</dbReference>
<feature type="signal peptide" evidence="1">
    <location>
        <begin position="1"/>
        <end position="23"/>
    </location>
</feature>
<accession>A0A964WX15</accession>
<evidence type="ECO:0008006" key="4">
    <source>
        <dbReference type="Google" id="ProtNLM"/>
    </source>
</evidence>
<dbReference type="EMBL" id="JAAABI010000002">
    <property type="protein sequence ID" value="NAY91585.1"/>
    <property type="molecule type" value="Genomic_DNA"/>
</dbReference>
<dbReference type="Proteomes" id="UP000667650">
    <property type="component" value="Unassembled WGS sequence"/>
</dbReference>
<feature type="chain" id="PRO_5036855594" description="Lipoprotein" evidence="1">
    <location>
        <begin position="24"/>
        <end position="145"/>
    </location>
</feature>
<keyword evidence="1" id="KW-0732">Signal</keyword>